<dbReference type="EMBL" id="CP022098">
    <property type="protein sequence ID" value="ATB44132.1"/>
    <property type="molecule type" value="Genomic_DNA"/>
</dbReference>
<reference evidence="2 3" key="1">
    <citation type="submission" date="2017-06" db="EMBL/GenBank/DDBJ databases">
        <title>Sequencing and comparative analysis of myxobacterial genomes.</title>
        <authorList>
            <person name="Rupp O."/>
            <person name="Goesmann A."/>
            <person name="Sogaard-Andersen L."/>
        </authorList>
    </citation>
    <scope>NUCLEOTIDE SEQUENCE [LARGE SCALE GENOMIC DNA]</scope>
    <source>
        <strain evidence="2 3">DSM 52655</strain>
    </source>
</reference>
<dbReference type="KEGG" id="cfus:CYFUS_009613"/>
<name>A0A250JKX7_9BACT</name>
<dbReference type="AlphaFoldDB" id="A0A250JKX7"/>
<sequence>MVHDDRTYLDDEGLEYVTLGGGEEELDPTGRVQVGPSGHLWGADESYGGYDAE</sequence>
<proteinExistence type="predicted"/>
<evidence type="ECO:0000256" key="1">
    <source>
        <dbReference type="SAM" id="MobiDB-lite"/>
    </source>
</evidence>
<evidence type="ECO:0000313" key="2">
    <source>
        <dbReference type="EMBL" id="ATB44132.1"/>
    </source>
</evidence>
<gene>
    <name evidence="2" type="ORF">CYFUS_009613</name>
</gene>
<organism evidence="2 3">
    <name type="scientific">Cystobacter fuscus</name>
    <dbReference type="NCBI Taxonomy" id="43"/>
    <lineage>
        <taxon>Bacteria</taxon>
        <taxon>Pseudomonadati</taxon>
        <taxon>Myxococcota</taxon>
        <taxon>Myxococcia</taxon>
        <taxon>Myxococcales</taxon>
        <taxon>Cystobacterineae</taxon>
        <taxon>Archangiaceae</taxon>
        <taxon>Cystobacter</taxon>
    </lineage>
</organism>
<accession>A0A250JKX7</accession>
<evidence type="ECO:0000313" key="3">
    <source>
        <dbReference type="Proteomes" id="UP000217257"/>
    </source>
</evidence>
<protein>
    <submittedName>
        <fullName evidence="2">Uncharacterized protein</fullName>
    </submittedName>
</protein>
<feature type="region of interest" description="Disordered" evidence="1">
    <location>
        <begin position="20"/>
        <end position="53"/>
    </location>
</feature>
<dbReference type="RefSeq" id="WP_002627733.1">
    <property type="nucleotide sequence ID" value="NZ_CP022098.1"/>
</dbReference>
<dbReference type="Proteomes" id="UP000217257">
    <property type="component" value="Chromosome"/>
</dbReference>